<dbReference type="GO" id="GO:0006508">
    <property type="term" value="P:proteolysis"/>
    <property type="evidence" value="ECO:0007669"/>
    <property type="project" value="UniProtKB-KW"/>
</dbReference>
<keyword evidence="2 6" id="KW-0645">Protease</keyword>
<dbReference type="InterPro" id="IPR003137">
    <property type="entry name" value="PA_domain"/>
</dbReference>
<dbReference type="InterPro" id="IPR046450">
    <property type="entry name" value="PA_dom_sf"/>
</dbReference>
<evidence type="ECO:0000256" key="1">
    <source>
        <dbReference type="ARBA" id="ARBA00001947"/>
    </source>
</evidence>
<dbReference type="Proteomes" id="UP000183365">
    <property type="component" value="Unassembled WGS sequence"/>
</dbReference>
<keyword evidence="4 6" id="KW-0378">Hydrolase</keyword>
<keyword evidence="6" id="KW-0732">Signal</keyword>
<dbReference type="GO" id="GO:0008235">
    <property type="term" value="F:metalloexopeptidase activity"/>
    <property type="evidence" value="ECO:0007669"/>
    <property type="project" value="InterPro"/>
</dbReference>
<feature type="signal peptide" evidence="6">
    <location>
        <begin position="1"/>
        <end position="19"/>
    </location>
</feature>
<evidence type="ECO:0000256" key="2">
    <source>
        <dbReference type="ARBA" id="ARBA00022670"/>
    </source>
</evidence>
<evidence type="ECO:0000313" key="9">
    <source>
        <dbReference type="EMBL" id="SGZ38938.1"/>
    </source>
</evidence>
<dbReference type="OrthoDB" id="10013407at2759"/>
<dbReference type="SUPFAM" id="SSF52025">
    <property type="entry name" value="PA domain"/>
    <property type="match status" value="1"/>
</dbReference>
<dbReference type="GO" id="GO:0004177">
    <property type="term" value="F:aminopeptidase activity"/>
    <property type="evidence" value="ECO:0007669"/>
    <property type="project" value="UniProtKB-KW"/>
</dbReference>
<dbReference type="Gene3D" id="3.40.630.10">
    <property type="entry name" value="Zn peptidases"/>
    <property type="match status" value="1"/>
</dbReference>
<evidence type="ECO:0000259" key="8">
    <source>
        <dbReference type="Pfam" id="PF04389"/>
    </source>
</evidence>
<evidence type="ECO:0000256" key="5">
    <source>
        <dbReference type="ARBA" id="ARBA00022833"/>
    </source>
</evidence>
<evidence type="ECO:0000256" key="6">
    <source>
        <dbReference type="RuleBase" id="RU361240"/>
    </source>
</evidence>
<feature type="chain" id="PRO_5011830846" description="Peptide hydrolase" evidence="6">
    <location>
        <begin position="20"/>
        <end position="527"/>
    </location>
</feature>
<dbReference type="InterPro" id="IPR007484">
    <property type="entry name" value="Peptidase_M28"/>
</dbReference>
<gene>
    <name evidence="9" type="ORF">HGUI_01138</name>
</gene>
<keyword evidence="3 6" id="KW-0479">Metal-binding</keyword>
<accession>A0A1L0AXJ6</accession>
<dbReference type="GO" id="GO:0046872">
    <property type="term" value="F:metal ion binding"/>
    <property type="evidence" value="ECO:0007669"/>
    <property type="project" value="UniProtKB-KW"/>
</dbReference>
<keyword evidence="10" id="KW-1185">Reference proteome</keyword>
<dbReference type="InterPro" id="IPR045175">
    <property type="entry name" value="M28_fam"/>
</dbReference>
<name>A0A1L0AXJ6_9ASCO</name>
<comment type="similarity">
    <text evidence="6">Belongs to the peptidase M28 family.</text>
</comment>
<evidence type="ECO:0000313" key="10">
    <source>
        <dbReference type="Proteomes" id="UP000183365"/>
    </source>
</evidence>
<dbReference type="Pfam" id="PF02225">
    <property type="entry name" value="PA"/>
    <property type="match status" value="1"/>
</dbReference>
<reference evidence="10" key="1">
    <citation type="submission" date="2016-11" db="EMBL/GenBank/DDBJ databases">
        <authorList>
            <person name="Guldener U."/>
        </authorList>
    </citation>
    <scope>NUCLEOTIDE SEQUENCE [LARGE SCALE GENOMIC DNA]</scope>
</reference>
<dbReference type="Gene3D" id="3.50.30.30">
    <property type="match status" value="1"/>
</dbReference>
<keyword evidence="9" id="KW-0031">Aminopeptidase</keyword>
<feature type="domain" description="Peptidase M28" evidence="8">
    <location>
        <begin position="292"/>
        <end position="492"/>
    </location>
</feature>
<sequence length="527" mass="58047">MVNSKSLLVAAGLSLSAQAAVMPAQIQLQQAFNLNDDEVIQSFESQESNDDLYYEDSWKFHLPYFLKPTVDSEALQSKITLESLNKSANALYKLAGESVDEYGHPTRVIGSKGHLATLDWIKARISKLSNYYDISEQEFDAVYGRVKNATVQLEDGSFLEDVKGMSLTPGVESFYGQVIEIPNLGCNEEDFLSIEKIKKNSIALIKRGECPFGTKSKNAKNAGFKGAIIYNNEKIPKSVSGTLGDDVNSTIATVGIPLAQGEQLKNAIIETKNKLFVNFAVDAYVKNIPTKNLIVETKRGDPENIVSLGSHTDGVETGPGINDDGSGTISLLTVAEQLAGYKVNNKVRFMFVAAEEEGLLGSAYYANSLSPEENKKVRLMMDYDMMASPNYQFQVYNANNIDNPKGSEEIKNLYIDYYVSHGHNYTLIPFDGRSDYVGFLDVGIPAGGIAAGAEALNTDNGEVLDKCYHELCDDVSNLNFDAFLVNTQLIAHSVATYAKDLSDFPLREFDDEVEQNNFQYKAAHLLF</sequence>
<dbReference type="PANTHER" id="PTHR12147:SF17">
    <property type="entry name" value="AMINOPEPTIDASE Y"/>
    <property type="match status" value="1"/>
</dbReference>
<dbReference type="VEuPathDB" id="FungiDB:HGUI_01138"/>
<evidence type="ECO:0000256" key="3">
    <source>
        <dbReference type="ARBA" id="ARBA00022723"/>
    </source>
</evidence>
<organism evidence="9 10">
    <name type="scientific">Hanseniaspora guilliermondii</name>
    <dbReference type="NCBI Taxonomy" id="56406"/>
    <lineage>
        <taxon>Eukaryota</taxon>
        <taxon>Fungi</taxon>
        <taxon>Dikarya</taxon>
        <taxon>Ascomycota</taxon>
        <taxon>Saccharomycotina</taxon>
        <taxon>Saccharomycetes</taxon>
        <taxon>Saccharomycodales</taxon>
        <taxon>Saccharomycodaceae</taxon>
        <taxon>Hanseniaspora</taxon>
    </lineage>
</organism>
<proteinExistence type="inferred from homology"/>
<dbReference type="GO" id="GO:0000324">
    <property type="term" value="C:fungal-type vacuole"/>
    <property type="evidence" value="ECO:0007669"/>
    <property type="project" value="EnsemblFungi"/>
</dbReference>
<evidence type="ECO:0000256" key="4">
    <source>
        <dbReference type="ARBA" id="ARBA00022801"/>
    </source>
</evidence>
<comment type="cofactor">
    <cofactor evidence="1">
        <name>Zn(2+)</name>
        <dbReference type="ChEBI" id="CHEBI:29105"/>
    </cofactor>
</comment>
<dbReference type="Pfam" id="PF04389">
    <property type="entry name" value="Peptidase_M28"/>
    <property type="match status" value="1"/>
</dbReference>
<dbReference type="EMBL" id="FQNF01000014">
    <property type="protein sequence ID" value="SGZ38938.1"/>
    <property type="molecule type" value="Genomic_DNA"/>
</dbReference>
<dbReference type="SUPFAM" id="SSF53187">
    <property type="entry name" value="Zn-dependent exopeptidases"/>
    <property type="match status" value="1"/>
</dbReference>
<protein>
    <recommendedName>
        <fullName evidence="6">Peptide hydrolase</fullName>
        <ecNumber evidence="6">3.4.-.-</ecNumber>
    </recommendedName>
</protein>
<dbReference type="FunFam" id="3.40.630.10:FF:000093">
    <property type="entry name" value="Peptide hydrolase"/>
    <property type="match status" value="1"/>
</dbReference>
<keyword evidence="5 6" id="KW-0862">Zinc</keyword>
<evidence type="ECO:0000259" key="7">
    <source>
        <dbReference type="Pfam" id="PF02225"/>
    </source>
</evidence>
<dbReference type="AlphaFoldDB" id="A0A1L0AXJ6"/>
<dbReference type="EC" id="3.4.-.-" evidence="6"/>
<dbReference type="GO" id="GO:0007039">
    <property type="term" value="P:protein catabolic process in the vacuole"/>
    <property type="evidence" value="ECO:0007669"/>
    <property type="project" value="EnsemblFungi"/>
</dbReference>
<dbReference type="PANTHER" id="PTHR12147">
    <property type="entry name" value="METALLOPEPTIDASE M28 FAMILY MEMBER"/>
    <property type="match status" value="1"/>
</dbReference>
<feature type="domain" description="PA" evidence="7">
    <location>
        <begin position="176"/>
        <end position="264"/>
    </location>
</feature>